<proteinExistence type="predicted"/>
<organism evidence="1 2">
    <name type="scientific">Aspergillus brunneoviolaceus CBS 621.78</name>
    <dbReference type="NCBI Taxonomy" id="1450534"/>
    <lineage>
        <taxon>Eukaryota</taxon>
        <taxon>Fungi</taxon>
        <taxon>Dikarya</taxon>
        <taxon>Ascomycota</taxon>
        <taxon>Pezizomycotina</taxon>
        <taxon>Eurotiomycetes</taxon>
        <taxon>Eurotiomycetidae</taxon>
        <taxon>Eurotiales</taxon>
        <taxon>Aspergillaceae</taxon>
        <taxon>Aspergillus</taxon>
        <taxon>Aspergillus subgen. Circumdati</taxon>
    </lineage>
</organism>
<keyword evidence="2" id="KW-1185">Reference proteome</keyword>
<name>A0ACD1G1Z1_9EURO</name>
<evidence type="ECO:0000313" key="2">
    <source>
        <dbReference type="Proteomes" id="UP000249057"/>
    </source>
</evidence>
<evidence type="ECO:0000313" key="1">
    <source>
        <dbReference type="EMBL" id="RAH43288.1"/>
    </source>
</evidence>
<gene>
    <name evidence="1" type="ORF">BO95DRAFT_516530</name>
</gene>
<dbReference type="EMBL" id="KZ825364">
    <property type="protein sequence ID" value="RAH43288.1"/>
    <property type="molecule type" value="Genomic_DNA"/>
</dbReference>
<accession>A0ACD1G1Z1</accession>
<dbReference type="Proteomes" id="UP000249057">
    <property type="component" value="Unassembled WGS sequence"/>
</dbReference>
<protein>
    <submittedName>
        <fullName evidence="1">Fusicoccadiene synthase</fullName>
    </submittedName>
</protein>
<reference evidence="1" key="1">
    <citation type="submission" date="2018-02" db="EMBL/GenBank/DDBJ databases">
        <title>The genomes of Aspergillus section Nigri reveals drivers in fungal speciation.</title>
        <authorList>
            <consortium name="DOE Joint Genome Institute"/>
            <person name="Vesth T.C."/>
            <person name="Nybo J."/>
            <person name="Theobald S."/>
            <person name="Brandl J."/>
            <person name="Frisvad J.C."/>
            <person name="Nielsen K.F."/>
            <person name="Lyhne E.K."/>
            <person name="Kogle M.E."/>
            <person name="Kuo A."/>
            <person name="Riley R."/>
            <person name="Clum A."/>
            <person name="Nolan M."/>
            <person name="Lipzen A."/>
            <person name="Salamov A."/>
            <person name="Henrissat B."/>
            <person name="Wiebenga A."/>
            <person name="De vries R.P."/>
            <person name="Grigoriev I.V."/>
            <person name="Mortensen U.H."/>
            <person name="Andersen M.R."/>
            <person name="Baker S.E."/>
        </authorList>
    </citation>
    <scope>NUCLEOTIDE SEQUENCE</scope>
    <source>
        <strain evidence="1">CBS 621.78</strain>
    </source>
</reference>
<sequence length="345" mass="38887">MKYQFSYLEEPNAYDDRGLANGIPLRVHRDGYRETKGALRAQADWNQLVGPIDRYHGGLGPRYSFMQVTVPECLPERLEVISYANEFAFLYDDEMEKLIDHDRDPTRSNEMVDSFGVDQREQPSPSSATASSSSSSSSTTTTETTASRANALQAQVFQEMLTIDKPRAVTSMKAWSTFLQLASRSRVRPAQTLAEYLPMRIIDAGELIWFGTLTFGMGLTIPDEELEVCMKLARPGYAAISLTNDLFSWKKERADAELAGVDYVFNAVWVIMQEGDAHGNRRSEAAALAVCEAEIRRYIAEFDGIVEAARRQLHLSRDTLAYLEAVRHSHVGNLVWSIYCPRYQV</sequence>